<proteinExistence type="predicted"/>
<dbReference type="InterPro" id="IPR043129">
    <property type="entry name" value="ATPase_NBD"/>
</dbReference>
<evidence type="ECO:0000256" key="1">
    <source>
        <dbReference type="ARBA" id="ARBA00022741"/>
    </source>
</evidence>
<evidence type="ECO:0000256" key="2">
    <source>
        <dbReference type="ARBA" id="ARBA00022840"/>
    </source>
</evidence>
<dbReference type="Gene3D" id="3.90.640.10">
    <property type="entry name" value="Actin, Chain A, domain 4"/>
    <property type="match status" value="1"/>
</dbReference>
<dbReference type="AlphaFoldDB" id="A0A1Y1IIQ4"/>
<dbReference type="PANTHER" id="PTHR19375">
    <property type="entry name" value="HEAT SHOCK PROTEIN 70KDA"/>
    <property type="match status" value="1"/>
</dbReference>
<dbReference type="Gene3D" id="3.30.420.40">
    <property type="match status" value="4"/>
</dbReference>
<dbReference type="OMA" id="DDENFMC"/>
<dbReference type="PROSITE" id="PS00329">
    <property type="entry name" value="HSP70_2"/>
    <property type="match status" value="1"/>
</dbReference>
<dbReference type="InterPro" id="IPR013126">
    <property type="entry name" value="Hsp_70_fam"/>
</dbReference>
<gene>
    <name evidence="3" type="ORF">KFL_006580120</name>
</gene>
<dbReference type="Pfam" id="PF00012">
    <property type="entry name" value="HSP70"/>
    <property type="match status" value="2"/>
</dbReference>
<organism evidence="3 4">
    <name type="scientific">Klebsormidium nitens</name>
    <name type="common">Green alga</name>
    <name type="synonym">Ulothrix nitens</name>
    <dbReference type="NCBI Taxonomy" id="105231"/>
    <lineage>
        <taxon>Eukaryota</taxon>
        <taxon>Viridiplantae</taxon>
        <taxon>Streptophyta</taxon>
        <taxon>Klebsormidiophyceae</taxon>
        <taxon>Klebsormidiales</taxon>
        <taxon>Klebsormidiaceae</taxon>
        <taxon>Klebsormidium</taxon>
    </lineage>
</organism>
<accession>A0A1Y1IIQ4</accession>
<reference evidence="3 4" key="1">
    <citation type="journal article" date="2014" name="Nat. Commun.">
        <title>Klebsormidium flaccidum genome reveals primary factors for plant terrestrial adaptation.</title>
        <authorList>
            <person name="Hori K."/>
            <person name="Maruyama F."/>
            <person name="Fujisawa T."/>
            <person name="Togashi T."/>
            <person name="Yamamoto N."/>
            <person name="Seo M."/>
            <person name="Sato S."/>
            <person name="Yamada T."/>
            <person name="Mori H."/>
            <person name="Tajima N."/>
            <person name="Moriyama T."/>
            <person name="Ikeuchi M."/>
            <person name="Watanabe M."/>
            <person name="Wada H."/>
            <person name="Kobayashi K."/>
            <person name="Saito M."/>
            <person name="Masuda T."/>
            <person name="Sasaki-Sekimoto Y."/>
            <person name="Mashiguchi K."/>
            <person name="Awai K."/>
            <person name="Shimojima M."/>
            <person name="Masuda S."/>
            <person name="Iwai M."/>
            <person name="Nobusawa T."/>
            <person name="Narise T."/>
            <person name="Kondo S."/>
            <person name="Saito H."/>
            <person name="Sato R."/>
            <person name="Murakawa M."/>
            <person name="Ihara Y."/>
            <person name="Oshima-Yamada Y."/>
            <person name="Ohtaka K."/>
            <person name="Satoh M."/>
            <person name="Sonobe K."/>
            <person name="Ishii M."/>
            <person name="Ohtani R."/>
            <person name="Kanamori-Sato M."/>
            <person name="Honoki R."/>
            <person name="Miyazaki D."/>
            <person name="Mochizuki H."/>
            <person name="Umetsu J."/>
            <person name="Higashi K."/>
            <person name="Shibata D."/>
            <person name="Kamiya Y."/>
            <person name="Sato N."/>
            <person name="Nakamura Y."/>
            <person name="Tabata S."/>
            <person name="Ida S."/>
            <person name="Kurokawa K."/>
            <person name="Ohta H."/>
        </authorList>
    </citation>
    <scope>NUCLEOTIDE SEQUENCE [LARGE SCALE GENOMIC DNA]</scope>
    <source>
        <strain evidence="3 4">NIES-2285</strain>
    </source>
</reference>
<name>A0A1Y1IIQ4_KLENI</name>
<protein>
    <submittedName>
        <fullName evidence="3">HSPA1_8</fullName>
    </submittedName>
</protein>
<dbReference type="InterPro" id="IPR018181">
    <property type="entry name" value="Heat_shock_70_CS"/>
</dbReference>
<evidence type="ECO:0000313" key="3">
    <source>
        <dbReference type="EMBL" id="GAQ90583.1"/>
    </source>
</evidence>
<keyword evidence="1" id="KW-0547">Nucleotide-binding</keyword>
<keyword evidence="2" id="KW-0067">ATP-binding</keyword>
<dbReference type="GO" id="GO:0005524">
    <property type="term" value="F:ATP binding"/>
    <property type="evidence" value="ECO:0007669"/>
    <property type="project" value="UniProtKB-KW"/>
</dbReference>
<dbReference type="GO" id="GO:0140662">
    <property type="term" value="F:ATP-dependent protein folding chaperone"/>
    <property type="evidence" value="ECO:0007669"/>
    <property type="project" value="InterPro"/>
</dbReference>
<sequence>MLRLAGLETYPEGFAREPTAALANWYEGEASPEKYSWFLVFDLGGGTLDISIVYQQGKYNLTVAGKKGDMFLGGEDFDDAMRKLVLDSFKRDHPSALEPSAAKAAELQRACKVAKETFQEDPDLQVQTITVASFCRSPTGEDVTLDVNVSREAYDEALSGLLEACMRTVDEAIKITGEATMAGSDVRSECPPFDRSKLDKGRQFGRKYKCKQVMCSSNVLQVLMVGGSSKMLLVQSSLRKVFGEKVEVLDRPEEAVARGAALMASISEARQSGQNEHGVYAMSIAESLPIGIGFRVHDVTTERYRMEIVLPAGTPFGRTKSKDNCYVMGTSFVLTVLQGNRDDYDGLAECIVVQQFRIERPKWKSGGKKIFLHIEFHVMVDGSLRVRIEPPNKEDA</sequence>
<dbReference type="STRING" id="105231.A0A1Y1IIQ4"/>
<evidence type="ECO:0000313" key="4">
    <source>
        <dbReference type="Proteomes" id="UP000054558"/>
    </source>
</evidence>
<keyword evidence="4" id="KW-1185">Reference proteome</keyword>
<dbReference type="Proteomes" id="UP000054558">
    <property type="component" value="Unassembled WGS sequence"/>
</dbReference>
<dbReference type="EMBL" id="DF237607">
    <property type="protein sequence ID" value="GAQ90583.1"/>
    <property type="molecule type" value="Genomic_DNA"/>
</dbReference>
<dbReference type="SUPFAM" id="SSF53067">
    <property type="entry name" value="Actin-like ATPase domain"/>
    <property type="match status" value="1"/>
</dbReference>